<dbReference type="Gramene" id="Kaladp0057s0068.1.v1.1">
    <property type="protein sequence ID" value="Kaladp0057s0068.1.v1.1.CDS.1"/>
    <property type="gene ID" value="Kaladp0057s0068.v1.1"/>
</dbReference>
<organism evidence="1 2">
    <name type="scientific">Kalanchoe fedtschenkoi</name>
    <name type="common">Lavender scallops</name>
    <name type="synonym">South American air plant</name>
    <dbReference type="NCBI Taxonomy" id="63787"/>
    <lineage>
        <taxon>Eukaryota</taxon>
        <taxon>Viridiplantae</taxon>
        <taxon>Streptophyta</taxon>
        <taxon>Embryophyta</taxon>
        <taxon>Tracheophyta</taxon>
        <taxon>Spermatophyta</taxon>
        <taxon>Magnoliopsida</taxon>
        <taxon>eudicotyledons</taxon>
        <taxon>Gunneridae</taxon>
        <taxon>Pentapetalae</taxon>
        <taxon>Saxifragales</taxon>
        <taxon>Crassulaceae</taxon>
        <taxon>Kalanchoe</taxon>
    </lineage>
</organism>
<dbReference type="OMA" id="RFKCGFY"/>
<accession>A0A7N0U7V7</accession>
<evidence type="ECO:0000313" key="2">
    <source>
        <dbReference type="Proteomes" id="UP000594263"/>
    </source>
</evidence>
<protein>
    <submittedName>
        <fullName evidence="1">Uncharacterized protein</fullName>
    </submittedName>
</protein>
<dbReference type="AlphaFoldDB" id="A0A7N0U7V7"/>
<dbReference type="EnsemblPlants" id="Kaladp0057s0068.1.v1.1">
    <property type="protein sequence ID" value="Kaladp0057s0068.1.v1.1.CDS.1"/>
    <property type="gene ID" value="Kaladp0057s0068.v1.1"/>
</dbReference>
<evidence type="ECO:0000313" key="1">
    <source>
        <dbReference type="EnsemblPlants" id="Kaladp0057s0068.1.v1.1.CDS.1"/>
    </source>
</evidence>
<sequence length="118" mass="14009">MENPLFPASRRTDYVSSYCYPEQSSAMAAMVTMEKRQLFLRSYQFSRKKSVSERIKGFTVKVKKVILFRLRTAKKLRRLVWSALCFRRRRFRFLRLVNSDVSCFGSAAGMKHRSSCFW</sequence>
<name>A0A7N0U7V7_KALFE</name>
<reference evidence="1" key="1">
    <citation type="submission" date="2021-01" db="UniProtKB">
        <authorList>
            <consortium name="EnsemblPlants"/>
        </authorList>
    </citation>
    <scope>IDENTIFICATION</scope>
</reference>
<proteinExistence type="predicted"/>
<keyword evidence="2" id="KW-1185">Reference proteome</keyword>
<dbReference type="Proteomes" id="UP000594263">
    <property type="component" value="Unplaced"/>
</dbReference>